<evidence type="ECO:0000313" key="4">
    <source>
        <dbReference type="Proteomes" id="UP001642464"/>
    </source>
</evidence>
<feature type="compositionally biased region" description="Acidic residues" evidence="1">
    <location>
        <begin position="1"/>
        <end position="11"/>
    </location>
</feature>
<feature type="region of interest" description="Disordered" evidence="1">
    <location>
        <begin position="124"/>
        <end position="153"/>
    </location>
</feature>
<dbReference type="EMBL" id="CAXAMM010038807">
    <property type="protein sequence ID" value="CAK9081151.1"/>
    <property type="molecule type" value="Genomic_DNA"/>
</dbReference>
<sequence length="153" mass="17004">MTDFDEFEEERSEANDGRGQERRAQALMKKQILDDSSVAAFAQLGASFFAAARARLAGPREDAEPTPEAIRARHERLVRNARWRPSTEPVEEALKEEQTTLAAPSPHDDFANAARARLLLKRKREGEAGEAPEKPSHLKKTTLSFAGSADDDF</sequence>
<feature type="compositionally biased region" description="Basic and acidic residues" evidence="1">
    <location>
        <begin position="12"/>
        <end position="23"/>
    </location>
</feature>
<evidence type="ECO:0000256" key="1">
    <source>
        <dbReference type="SAM" id="MobiDB-lite"/>
    </source>
</evidence>
<protein>
    <submittedName>
        <fullName evidence="2">Uncharacterized protein</fullName>
    </submittedName>
</protein>
<evidence type="ECO:0000313" key="3">
    <source>
        <dbReference type="EMBL" id="CAK9081151.1"/>
    </source>
</evidence>
<comment type="caution">
    <text evidence="2">The sequence shown here is derived from an EMBL/GenBank/DDBJ whole genome shotgun (WGS) entry which is preliminary data.</text>
</comment>
<organism evidence="2 4">
    <name type="scientific">Durusdinium trenchii</name>
    <dbReference type="NCBI Taxonomy" id="1381693"/>
    <lineage>
        <taxon>Eukaryota</taxon>
        <taxon>Sar</taxon>
        <taxon>Alveolata</taxon>
        <taxon>Dinophyceae</taxon>
        <taxon>Suessiales</taxon>
        <taxon>Symbiodiniaceae</taxon>
        <taxon>Durusdinium</taxon>
    </lineage>
</organism>
<reference evidence="2 4" key="1">
    <citation type="submission" date="2024-02" db="EMBL/GenBank/DDBJ databases">
        <authorList>
            <person name="Chen Y."/>
            <person name="Shah S."/>
            <person name="Dougan E. K."/>
            <person name="Thang M."/>
            <person name="Chan C."/>
        </authorList>
    </citation>
    <scope>NUCLEOTIDE SEQUENCE [LARGE SCALE GENOMIC DNA]</scope>
</reference>
<accession>A0ABP0Q1H3</accession>
<evidence type="ECO:0000313" key="2">
    <source>
        <dbReference type="EMBL" id="CAK9081034.1"/>
    </source>
</evidence>
<gene>
    <name evidence="2" type="ORF">SCF082_LOCUS38608</name>
    <name evidence="3" type="ORF">SCF082_LOCUS38656</name>
</gene>
<dbReference type="Proteomes" id="UP001642464">
    <property type="component" value="Unassembled WGS sequence"/>
</dbReference>
<proteinExistence type="predicted"/>
<keyword evidence="4" id="KW-1185">Reference proteome</keyword>
<name>A0ABP0Q1H3_9DINO</name>
<feature type="compositionally biased region" description="Basic and acidic residues" evidence="1">
    <location>
        <begin position="124"/>
        <end position="136"/>
    </location>
</feature>
<feature type="region of interest" description="Disordered" evidence="1">
    <location>
        <begin position="1"/>
        <end position="23"/>
    </location>
</feature>
<dbReference type="EMBL" id="CAXAMM010038796">
    <property type="protein sequence ID" value="CAK9081034.1"/>
    <property type="molecule type" value="Genomic_DNA"/>
</dbReference>